<gene>
    <name evidence="1" type="ORF">FRX31_007579</name>
</gene>
<accession>A0A7J6X1U2</accession>
<dbReference type="EMBL" id="JABWDY010007550">
    <property type="protein sequence ID" value="KAF5202835.1"/>
    <property type="molecule type" value="Genomic_DNA"/>
</dbReference>
<evidence type="ECO:0000313" key="2">
    <source>
        <dbReference type="Proteomes" id="UP000554482"/>
    </source>
</evidence>
<comment type="caution">
    <text evidence="1">The sequence shown here is derived from an EMBL/GenBank/DDBJ whole genome shotgun (WGS) entry which is preliminary data.</text>
</comment>
<organism evidence="1 2">
    <name type="scientific">Thalictrum thalictroides</name>
    <name type="common">Rue-anemone</name>
    <name type="synonym">Anemone thalictroides</name>
    <dbReference type="NCBI Taxonomy" id="46969"/>
    <lineage>
        <taxon>Eukaryota</taxon>
        <taxon>Viridiplantae</taxon>
        <taxon>Streptophyta</taxon>
        <taxon>Embryophyta</taxon>
        <taxon>Tracheophyta</taxon>
        <taxon>Spermatophyta</taxon>
        <taxon>Magnoliopsida</taxon>
        <taxon>Ranunculales</taxon>
        <taxon>Ranunculaceae</taxon>
        <taxon>Thalictroideae</taxon>
        <taxon>Thalictrum</taxon>
    </lineage>
</organism>
<name>A0A7J6X1U2_THATH</name>
<protein>
    <submittedName>
        <fullName evidence="1">Uncharacterized protein</fullName>
    </submittedName>
</protein>
<dbReference type="AlphaFoldDB" id="A0A7J6X1U2"/>
<sequence>MPEPVSYYTFSDVSSELLQLPSCYPSFEKTTFWKPWRCCLLVAIFYSFQTLLLSGKFDHRLVKHYVIKFIGDHLLQDWEALWQRNGDRLKLHVVGFWD</sequence>
<proteinExistence type="predicted"/>
<evidence type="ECO:0000313" key="1">
    <source>
        <dbReference type="EMBL" id="KAF5202835.1"/>
    </source>
</evidence>
<reference evidence="1 2" key="1">
    <citation type="submission" date="2020-06" db="EMBL/GenBank/DDBJ databases">
        <title>Transcriptomic and genomic resources for Thalictrum thalictroides and T. hernandezii: Facilitating candidate gene discovery in an emerging model plant lineage.</title>
        <authorList>
            <person name="Arias T."/>
            <person name="Riano-Pachon D.M."/>
            <person name="Di Stilio V.S."/>
        </authorList>
    </citation>
    <scope>NUCLEOTIDE SEQUENCE [LARGE SCALE GENOMIC DNA]</scope>
    <source>
        <strain evidence="2">cv. WT478/WT964</strain>
        <tissue evidence="1">Leaves</tissue>
    </source>
</reference>
<dbReference type="Proteomes" id="UP000554482">
    <property type="component" value="Unassembled WGS sequence"/>
</dbReference>
<keyword evidence="2" id="KW-1185">Reference proteome</keyword>